<gene>
    <name evidence="1" type="ordered locus">Bamb_5038</name>
</gene>
<name>Q0B5I6_BURCM</name>
<dbReference type="AlphaFoldDB" id="Q0B5I6"/>
<sequence length="128" mass="14095">MPRLSRFSGRTLIFLAEAGSALAVSSRAAELFFIALFQGMYRVSMMSDVPEMVGHEGQHRFNAILGATDGVSVVGGSLLASMITKTIFPLISMPKDFFFEVTTMVFFSEIVGSRKRCPQSQYVVLTKK</sequence>
<evidence type="ECO:0000313" key="1">
    <source>
        <dbReference type="EMBL" id="ABI90587.1"/>
    </source>
</evidence>
<evidence type="ECO:0000313" key="2">
    <source>
        <dbReference type="Proteomes" id="UP000000662"/>
    </source>
</evidence>
<dbReference type="EMBL" id="CP000441">
    <property type="protein sequence ID" value="ABI90587.1"/>
    <property type="molecule type" value="Genomic_DNA"/>
</dbReference>
<dbReference type="Proteomes" id="UP000000662">
    <property type="component" value="Chromosome 2"/>
</dbReference>
<protein>
    <submittedName>
        <fullName evidence="1">Uncharacterized protein</fullName>
    </submittedName>
</protein>
<keyword evidence="2" id="KW-1185">Reference proteome</keyword>
<proteinExistence type="predicted"/>
<accession>Q0B5I6</accession>
<reference evidence="1" key="1">
    <citation type="submission" date="2006-08" db="EMBL/GenBank/DDBJ databases">
        <title>Complete sequence of Chromosome 2 of Burkholderia cepacia AMMD.</title>
        <authorList>
            <consortium name="US DOE Joint Genome Institute"/>
            <person name="Copeland A."/>
            <person name="Lucas S."/>
            <person name="Lapidus A."/>
            <person name="Barry K."/>
            <person name="Detter J.C."/>
            <person name="Glavina del Rio T."/>
            <person name="Hammon N."/>
            <person name="Israni S."/>
            <person name="Pitluck S."/>
            <person name="Bruce D."/>
            <person name="Chain P."/>
            <person name="Malfatti S."/>
            <person name="Shin M."/>
            <person name="Vergez L."/>
            <person name="Schmutz J."/>
            <person name="Larimer F."/>
            <person name="Land M."/>
            <person name="Hauser L."/>
            <person name="Kyrpides N."/>
            <person name="Kim E."/>
            <person name="Parke J."/>
            <person name="Coenye T."/>
            <person name="Konstantinidis K."/>
            <person name="Ramette A."/>
            <person name="Tiedje J."/>
            <person name="Richardson P."/>
        </authorList>
    </citation>
    <scope>NUCLEOTIDE SEQUENCE</scope>
    <source>
        <strain evidence="1">AMMD</strain>
    </source>
</reference>
<dbReference type="KEGG" id="bam:Bamb_5038"/>
<organism evidence="1 2">
    <name type="scientific">Burkholderia ambifaria (strain ATCC BAA-244 / DSM 16087 / CCUG 44356 / LMG 19182 / AMMD)</name>
    <name type="common">Burkholderia cepacia (strain AMMD)</name>
    <dbReference type="NCBI Taxonomy" id="339670"/>
    <lineage>
        <taxon>Bacteria</taxon>
        <taxon>Pseudomonadati</taxon>
        <taxon>Pseudomonadota</taxon>
        <taxon>Betaproteobacteria</taxon>
        <taxon>Burkholderiales</taxon>
        <taxon>Burkholderiaceae</taxon>
        <taxon>Burkholderia</taxon>
        <taxon>Burkholderia cepacia complex</taxon>
    </lineage>
</organism>